<name>A0A9D5P1C1_XYLRU</name>
<evidence type="ECO:0008006" key="5">
    <source>
        <dbReference type="Google" id="ProtNLM"/>
    </source>
</evidence>
<reference evidence="3" key="1">
    <citation type="submission" date="2019-04" db="EMBL/GenBank/DDBJ databases">
        <title>Evolution of Biomass-Degrading Anaerobic Consortia Revealed by Metagenomics.</title>
        <authorList>
            <person name="Peng X."/>
        </authorList>
    </citation>
    <scope>NUCLEOTIDE SEQUENCE</scope>
    <source>
        <strain evidence="3">SIG140</strain>
    </source>
</reference>
<evidence type="ECO:0000256" key="2">
    <source>
        <dbReference type="SAM" id="SignalP"/>
    </source>
</evidence>
<feature type="transmembrane region" description="Helical" evidence="1">
    <location>
        <begin position="329"/>
        <end position="346"/>
    </location>
</feature>
<comment type="caution">
    <text evidence="3">The sequence shown here is derived from an EMBL/GenBank/DDBJ whole genome shotgun (WGS) entry which is preliminary data.</text>
</comment>
<gene>
    <name evidence="3" type="ORF">E7101_10945</name>
</gene>
<feature type="signal peptide" evidence="2">
    <location>
        <begin position="1"/>
        <end position="26"/>
    </location>
</feature>
<evidence type="ECO:0000256" key="1">
    <source>
        <dbReference type="SAM" id="Phobius"/>
    </source>
</evidence>
<feature type="transmembrane region" description="Helical" evidence="1">
    <location>
        <begin position="463"/>
        <end position="482"/>
    </location>
</feature>
<evidence type="ECO:0000313" key="4">
    <source>
        <dbReference type="Proteomes" id="UP000806522"/>
    </source>
</evidence>
<protein>
    <recommendedName>
        <fullName evidence="5">Lipoprotein</fullName>
    </recommendedName>
</protein>
<keyword evidence="1" id="KW-1133">Transmembrane helix</keyword>
<accession>A0A9D5P1C1</accession>
<feature type="chain" id="PRO_5039577309" description="Lipoprotein" evidence="2">
    <location>
        <begin position="27"/>
        <end position="650"/>
    </location>
</feature>
<dbReference type="AlphaFoldDB" id="A0A9D5P1C1"/>
<dbReference type="EMBL" id="SUYC01000012">
    <property type="protein sequence ID" value="MBE6271450.1"/>
    <property type="molecule type" value="Genomic_DNA"/>
</dbReference>
<sequence>MKRFTDFGIILCILIVLASCSAKDNANELIDTQFAAEVIDSCHVLSPKTFTYLHNIKPPLGIKPVVVAVENIEDFEMGTYADDLFDQFCKKKYSGNTFRQRGILIVASKNPELIQVRVGATYAVYCRMRGSAAGANYLSMQKETLSRGIDEMCPIALKNVIEDIEECRQLPWYKKVSLKMSFIPIEMFMDDVATPSESFFSQFYFRPFLYIVGTVKSIFKNWILSFLFIAIVYTLLKSWIEDKLNAFIIKKATKDSDDEEDYFYTFTIYNLIKTVIVFFVKLIITIPTLAAITVLSTSRMEDIIALRDANIPSVELMENVTHWTNSTPGIWIVLLLMITYYLKFLFCEKGIFTFGHLSDKSQQHAYQNNKKYRLALDNLITFGYNRYLVQKFLKALFNILLTAVFHHNFQELNTETVDDNTNETDDDGKPQKRLIDYFFLDTESPIYKQSPALALQVNTHREALYLTAFVGLAATAVISYTYAIYFLILWIVQLLFRIIVECIFVRKNLSWALKDINPFRLMKLVWKTDVLFLIAMSVLFLVLAPSYTPKTTETITAVQNSLPEDFSGLYFVTKADGKSAKGVTARVIKDDEGKYVMQIYSDKPIRRIMLDLDENAGLFHSDDLGDGYITYDEQTKSIKINFSDLWELTN</sequence>
<dbReference type="PROSITE" id="PS51257">
    <property type="entry name" value="PROKAR_LIPOPROTEIN"/>
    <property type="match status" value="1"/>
</dbReference>
<evidence type="ECO:0000313" key="3">
    <source>
        <dbReference type="EMBL" id="MBE6271450.1"/>
    </source>
</evidence>
<dbReference type="Proteomes" id="UP000806522">
    <property type="component" value="Unassembled WGS sequence"/>
</dbReference>
<feature type="transmembrane region" description="Helical" evidence="1">
    <location>
        <begin position="530"/>
        <end position="547"/>
    </location>
</feature>
<organism evidence="3 4">
    <name type="scientific">Xylanibacter ruminicola</name>
    <name type="common">Prevotella ruminicola</name>
    <dbReference type="NCBI Taxonomy" id="839"/>
    <lineage>
        <taxon>Bacteria</taxon>
        <taxon>Pseudomonadati</taxon>
        <taxon>Bacteroidota</taxon>
        <taxon>Bacteroidia</taxon>
        <taxon>Bacteroidales</taxon>
        <taxon>Prevotellaceae</taxon>
        <taxon>Xylanibacter</taxon>
    </lineage>
</organism>
<keyword evidence="2" id="KW-0732">Signal</keyword>
<keyword evidence="1" id="KW-0472">Membrane</keyword>
<proteinExistence type="predicted"/>
<feature type="transmembrane region" description="Helical" evidence="1">
    <location>
        <begin position="275"/>
        <end position="295"/>
    </location>
</feature>
<feature type="transmembrane region" description="Helical" evidence="1">
    <location>
        <begin position="222"/>
        <end position="240"/>
    </location>
</feature>
<keyword evidence="1" id="KW-0812">Transmembrane</keyword>